<proteinExistence type="predicted"/>
<accession>A0A7V1FST3</accession>
<evidence type="ECO:0000256" key="1">
    <source>
        <dbReference type="SAM" id="MobiDB-lite"/>
    </source>
</evidence>
<dbReference type="AlphaFoldDB" id="A0A7V1FST3"/>
<dbReference type="EMBL" id="DRFO01000029">
    <property type="protein sequence ID" value="HDZ57288.1"/>
    <property type="molecule type" value="Genomic_DNA"/>
</dbReference>
<name>A0A7V1FST3_9GAMM</name>
<organism evidence="2">
    <name type="scientific">Halopseudomonas xinjiangensis</name>
    <dbReference type="NCBI Taxonomy" id="487184"/>
    <lineage>
        <taxon>Bacteria</taxon>
        <taxon>Pseudomonadati</taxon>
        <taxon>Pseudomonadota</taxon>
        <taxon>Gammaproteobacteria</taxon>
        <taxon>Pseudomonadales</taxon>
        <taxon>Pseudomonadaceae</taxon>
        <taxon>Halopseudomonas</taxon>
    </lineage>
</organism>
<dbReference type="Proteomes" id="UP000885703">
    <property type="component" value="Unassembled WGS sequence"/>
</dbReference>
<evidence type="ECO:0000313" key="2">
    <source>
        <dbReference type="EMBL" id="HDZ57288.1"/>
    </source>
</evidence>
<comment type="caution">
    <text evidence="2">The sequence shown here is derived from an EMBL/GenBank/DDBJ whole genome shotgun (WGS) entry which is preliminary data.</text>
</comment>
<feature type="region of interest" description="Disordered" evidence="1">
    <location>
        <begin position="1"/>
        <end position="46"/>
    </location>
</feature>
<sequence>MSLTRFVKETLPPGSPGPGPGWPPTSSSLPPPPPSRQPVNNRPPNASAHNVLMVCIGDPPLLVVC</sequence>
<protein>
    <submittedName>
        <fullName evidence="2">Uncharacterized protein</fullName>
    </submittedName>
</protein>
<feature type="compositionally biased region" description="Pro residues" evidence="1">
    <location>
        <begin position="13"/>
        <end position="36"/>
    </location>
</feature>
<reference evidence="2" key="1">
    <citation type="journal article" date="2020" name="mSystems">
        <title>Genome- and Community-Level Interaction Insights into Carbon Utilization and Element Cycling Functions of Hydrothermarchaeota in Hydrothermal Sediment.</title>
        <authorList>
            <person name="Zhou Z."/>
            <person name="Liu Y."/>
            <person name="Xu W."/>
            <person name="Pan J."/>
            <person name="Luo Z.H."/>
            <person name="Li M."/>
        </authorList>
    </citation>
    <scope>NUCLEOTIDE SEQUENCE [LARGE SCALE GENOMIC DNA]</scope>
    <source>
        <strain evidence="2">HyVt-324</strain>
    </source>
</reference>
<gene>
    <name evidence="2" type="ORF">ENH64_12555</name>
</gene>
<feature type="compositionally biased region" description="Polar residues" evidence="1">
    <location>
        <begin position="37"/>
        <end position="46"/>
    </location>
</feature>